<dbReference type="InterPro" id="IPR018097">
    <property type="entry name" value="EGF_Ca-bd_CS"/>
</dbReference>
<feature type="disulfide bond" evidence="7">
    <location>
        <begin position="283"/>
        <end position="293"/>
    </location>
</feature>
<keyword evidence="5" id="KW-0325">Glycoprotein</keyword>
<evidence type="ECO:0000259" key="9">
    <source>
        <dbReference type="PROSITE" id="PS50287"/>
    </source>
</evidence>
<dbReference type="PROSITE" id="PS01187">
    <property type="entry name" value="EGF_CA"/>
    <property type="match status" value="1"/>
</dbReference>
<dbReference type="PROSITE" id="PS50287">
    <property type="entry name" value="SRCR_2"/>
    <property type="match status" value="1"/>
</dbReference>
<evidence type="ECO:0000313" key="10">
    <source>
        <dbReference type="EMBL" id="CAH3157115.1"/>
    </source>
</evidence>
<dbReference type="PROSITE" id="PS00010">
    <property type="entry name" value="ASX_HYDROXYL"/>
    <property type="match status" value="2"/>
</dbReference>
<organism evidence="10 11">
    <name type="scientific">Pocillopora meandrina</name>
    <dbReference type="NCBI Taxonomy" id="46732"/>
    <lineage>
        <taxon>Eukaryota</taxon>
        <taxon>Metazoa</taxon>
        <taxon>Cnidaria</taxon>
        <taxon>Anthozoa</taxon>
        <taxon>Hexacorallia</taxon>
        <taxon>Scleractinia</taxon>
        <taxon>Astrocoeniina</taxon>
        <taxon>Pocilloporidae</taxon>
        <taxon>Pocillopora</taxon>
    </lineage>
</organism>
<dbReference type="SUPFAM" id="SSF57196">
    <property type="entry name" value="EGF/Laminin"/>
    <property type="match status" value="3"/>
</dbReference>
<dbReference type="FunFam" id="2.10.25.10:FF:000038">
    <property type="entry name" value="Fibrillin 2"/>
    <property type="match status" value="2"/>
</dbReference>
<keyword evidence="2" id="KW-0732">Signal</keyword>
<dbReference type="SMART" id="SM00181">
    <property type="entry name" value="EGF"/>
    <property type="match status" value="3"/>
</dbReference>
<keyword evidence="1 6" id="KW-0245">EGF-like domain</keyword>
<dbReference type="PANTHER" id="PTHR48071">
    <property type="entry name" value="SRCR DOMAIN-CONTAINING PROTEIN"/>
    <property type="match status" value="1"/>
</dbReference>
<keyword evidence="3" id="KW-0677">Repeat</keyword>
<dbReference type="Proteomes" id="UP001159428">
    <property type="component" value="Unassembled WGS sequence"/>
</dbReference>
<evidence type="ECO:0000313" key="11">
    <source>
        <dbReference type="Proteomes" id="UP001159428"/>
    </source>
</evidence>
<dbReference type="PANTHER" id="PTHR48071:SF18">
    <property type="entry name" value="DELETED IN MALIGNANT BRAIN TUMORS 1 PROTEIN-RELATED"/>
    <property type="match status" value="1"/>
</dbReference>
<dbReference type="GO" id="GO:0016020">
    <property type="term" value="C:membrane"/>
    <property type="evidence" value="ECO:0007669"/>
    <property type="project" value="InterPro"/>
</dbReference>
<dbReference type="Gene3D" id="2.10.25.10">
    <property type="entry name" value="Laminin"/>
    <property type="match status" value="3"/>
</dbReference>
<dbReference type="InterPro" id="IPR036772">
    <property type="entry name" value="SRCR-like_dom_sf"/>
</dbReference>
<dbReference type="PROSITE" id="PS00420">
    <property type="entry name" value="SRCR_1"/>
    <property type="match status" value="1"/>
</dbReference>
<feature type="domain" description="EGF-like" evidence="8">
    <location>
        <begin position="42"/>
        <end position="82"/>
    </location>
</feature>
<reference evidence="10 11" key="1">
    <citation type="submission" date="2022-05" db="EMBL/GenBank/DDBJ databases">
        <authorList>
            <consortium name="Genoscope - CEA"/>
            <person name="William W."/>
        </authorList>
    </citation>
    <scope>NUCLEOTIDE SEQUENCE [LARGE SCALE GENOMIC DNA]</scope>
</reference>
<gene>
    <name evidence="10" type="ORF">PMEA_00029829</name>
</gene>
<dbReference type="InterPro" id="IPR001881">
    <property type="entry name" value="EGF-like_Ca-bd_dom"/>
</dbReference>
<dbReference type="PROSITE" id="PS50026">
    <property type="entry name" value="EGF_3"/>
    <property type="match status" value="2"/>
</dbReference>
<evidence type="ECO:0000256" key="4">
    <source>
        <dbReference type="ARBA" id="ARBA00023157"/>
    </source>
</evidence>
<dbReference type="Pfam" id="PF12947">
    <property type="entry name" value="EGF_3"/>
    <property type="match status" value="2"/>
</dbReference>
<protein>
    <recommendedName>
        <fullName evidence="12">SRCR domain-containing protein</fullName>
    </recommendedName>
</protein>
<evidence type="ECO:0000256" key="1">
    <source>
        <dbReference type="ARBA" id="ARBA00022536"/>
    </source>
</evidence>
<evidence type="ECO:0008006" key="12">
    <source>
        <dbReference type="Google" id="ProtNLM"/>
    </source>
</evidence>
<dbReference type="Pfam" id="PF07645">
    <property type="entry name" value="EGF_CA"/>
    <property type="match status" value="1"/>
</dbReference>
<keyword evidence="11" id="KW-1185">Reference proteome</keyword>
<evidence type="ECO:0000259" key="8">
    <source>
        <dbReference type="PROSITE" id="PS50026"/>
    </source>
</evidence>
<dbReference type="Pfam" id="PF00530">
    <property type="entry name" value="SRCR"/>
    <property type="match status" value="1"/>
</dbReference>
<dbReference type="InterPro" id="IPR001190">
    <property type="entry name" value="SRCR"/>
</dbReference>
<dbReference type="FunFam" id="3.10.250.10:FF:000011">
    <property type="entry name" value="Scavenger receptor class A member 5"/>
    <property type="match status" value="1"/>
</dbReference>
<feature type="disulfide bond" evidence="7">
    <location>
        <begin position="252"/>
        <end position="313"/>
    </location>
</feature>
<dbReference type="InterPro" id="IPR024731">
    <property type="entry name" value="NELL2-like_EGF"/>
</dbReference>
<sequence length="315" mass="34297">DVDECSSSIPACDPNANCQNTEGSFRCQCVTGFSGDGKSCTDVDECSSSIPVCDPKANCQNTEGSFHCQCVIGFFGDGKSCTGKVIFGGGCINTEGSFLCQCVIGFSGDGKSCTGMKGFGPWSNRTCRMTCFPYGELSNYQKACSFTKAYIDFSFLSIIRYILRNSEMHVKLALKTFRRERKKSKIRVIYRTPLGALTCSQMYVDYTASKEGAPIRLMGGGASYGRVEVYHNGKWGTVCDDLWDTNDANVVCRQLGFPGAKQAPHRAKYGEGSGSIWMDDVDCQGGEAMLSHCTFPGWQIENCNHSEDASVVCNN</sequence>
<name>A0AAU9XVD6_9CNID</name>
<proteinExistence type="predicted"/>
<dbReference type="SUPFAM" id="SSF56487">
    <property type="entry name" value="SRCR-like"/>
    <property type="match status" value="1"/>
</dbReference>
<dbReference type="EMBL" id="CALNXJ010000063">
    <property type="protein sequence ID" value="CAH3157115.1"/>
    <property type="molecule type" value="Genomic_DNA"/>
</dbReference>
<dbReference type="InterPro" id="IPR000152">
    <property type="entry name" value="EGF-type_Asp/Asn_hydroxyl_site"/>
</dbReference>
<keyword evidence="4 7" id="KW-1015">Disulfide bond</keyword>
<evidence type="ECO:0000256" key="6">
    <source>
        <dbReference type="PROSITE-ProRule" id="PRU00076"/>
    </source>
</evidence>
<feature type="disulfide bond" evidence="7">
    <location>
        <begin position="239"/>
        <end position="303"/>
    </location>
</feature>
<dbReference type="PROSITE" id="PS01186">
    <property type="entry name" value="EGF_2"/>
    <property type="match status" value="2"/>
</dbReference>
<dbReference type="SMART" id="SM00202">
    <property type="entry name" value="SR"/>
    <property type="match status" value="1"/>
</dbReference>
<evidence type="ECO:0000256" key="2">
    <source>
        <dbReference type="ARBA" id="ARBA00022729"/>
    </source>
</evidence>
<comment type="caution">
    <text evidence="6">Lacks conserved residue(s) required for the propagation of feature annotation.</text>
</comment>
<evidence type="ECO:0000256" key="3">
    <source>
        <dbReference type="ARBA" id="ARBA00022737"/>
    </source>
</evidence>
<comment type="caution">
    <text evidence="10">The sequence shown here is derived from an EMBL/GenBank/DDBJ whole genome shotgun (WGS) entry which is preliminary data.</text>
</comment>
<dbReference type="CDD" id="cd00054">
    <property type="entry name" value="EGF_CA"/>
    <property type="match status" value="2"/>
</dbReference>
<dbReference type="InterPro" id="IPR049883">
    <property type="entry name" value="NOTCH1_EGF-like"/>
</dbReference>
<evidence type="ECO:0000256" key="5">
    <source>
        <dbReference type="ARBA" id="ARBA00023180"/>
    </source>
</evidence>
<accession>A0AAU9XVD6</accession>
<evidence type="ECO:0000256" key="7">
    <source>
        <dbReference type="PROSITE-ProRule" id="PRU00196"/>
    </source>
</evidence>
<dbReference type="Gene3D" id="3.10.250.10">
    <property type="entry name" value="SRCR-like domain"/>
    <property type="match status" value="1"/>
</dbReference>
<feature type="non-terminal residue" evidence="10">
    <location>
        <position position="1"/>
    </location>
</feature>
<feature type="domain" description="SRCR" evidence="9">
    <location>
        <begin position="215"/>
        <end position="314"/>
    </location>
</feature>
<dbReference type="PRINTS" id="PR00258">
    <property type="entry name" value="SPERACTRCPTR"/>
</dbReference>
<dbReference type="InterPro" id="IPR000742">
    <property type="entry name" value="EGF"/>
</dbReference>
<dbReference type="SMART" id="SM00179">
    <property type="entry name" value="EGF_CA"/>
    <property type="match status" value="3"/>
</dbReference>
<dbReference type="AlphaFoldDB" id="A0AAU9XVD6"/>
<feature type="domain" description="EGF-like" evidence="8">
    <location>
        <begin position="1"/>
        <end position="41"/>
    </location>
</feature>
<dbReference type="GO" id="GO:0005509">
    <property type="term" value="F:calcium ion binding"/>
    <property type="evidence" value="ECO:0007669"/>
    <property type="project" value="InterPro"/>
</dbReference>